<evidence type="ECO:0000256" key="8">
    <source>
        <dbReference type="ARBA" id="ARBA00022833"/>
    </source>
</evidence>
<accession>A0A9D1CES6</accession>
<evidence type="ECO:0000313" key="15">
    <source>
        <dbReference type="Proteomes" id="UP000606463"/>
    </source>
</evidence>
<evidence type="ECO:0000313" key="14">
    <source>
        <dbReference type="EMBL" id="HIP98185.1"/>
    </source>
</evidence>
<keyword evidence="10 12" id="KW-0238">DNA-binding</keyword>
<dbReference type="GO" id="GO:0006269">
    <property type="term" value="P:DNA replication, synthesis of primer"/>
    <property type="evidence" value="ECO:0007669"/>
    <property type="project" value="UniProtKB-UniRule"/>
</dbReference>
<dbReference type="InterPro" id="IPR006295">
    <property type="entry name" value="DNA_primase_DnaG"/>
</dbReference>
<dbReference type="Pfam" id="PF13155">
    <property type="entry name" value="Toprim_2"/>
    <property type="match status" value="1"/>
</dbReference>
<keyword evidence="9" id="KW-0460">Magnesium</keyword>
<dbReference type="Pfam" id="PF01807">
    <property type="entry name" value="Zn_ribbon_DnaG"/>
    <property type="match status" value="1"/>
</dbReference>
<dbReference type="InterPro" id="IPR006171">
    <property type="entry name" value="TOPRIM_dom"/>
</dbReference>
<dbReference type="InterPro" id="IPR037068">
    <property type="entry name" value="DNA_primase_core_N_sf"/>
</dbReference>
<dbReference type="GO" id="GO:0000428">
    <property type="term" value="C:DNA-directed RNA polymerase complex"/>
    <property type="evidence" value="ECO:0007669"/>
    <property type="project" value="UniProtKB-KW"/>
</dbReference>
<feature type="domain" description="Toprim" evidence="13">
    <location>
        <begin position="243"/>
        <end position="322"/>
    </location>
</feature>
<dbReference type="PROSITE" id="PS50880">
    <property type="entry name" value="TOPRIM"/>
    <property type="match status" value="1"/>
</dbReference>
<evidence type="ECO:0000256" key="1">
    <source>
        <dbReference type="ARBA" id="ARBA00022478"/>
    </source>
</evidence>
<dbReference type="Pfam" id="PF08275">
    <property type="entry name" value="DNAG_N"/>
    <property type="match status" value="1"/>
</dbReference>
<dbReference type="GO" id="GO:0003677">
    <property type="term" value="F:DNA binding"/>
    <property type="evidence" value="ECO:0007669"/>
    <property type="project" value="UniProtKB-KW"/>
</dbReference>
<evidence type="ECO:0000256" key="4">
    <source>
        <dbReference type="ARBA" id="ARBA00022695"/>
    </source>
</evidence>
<dbReference type="PANTHER" id="PTHR30313">
    <property type="entry name" value="DNA PRIMASE"/>
    <property type="match status" value="1"/>
</dbReference>
<keyword evidence="3 12" id="KW-0808">Transferase</keyword>
<organism evidence="14 15">
    <name type="scientific">Aquifex aeolicus</name>
    <dbReference type="NCBI Taxonomy" id="63363"/>
    <lineage>
        <taxon>Bacteria</taxon>
        <taxon>Pseudomonadati</taxon>
        <taxon>Aquificota</taxon>
        <taxon>Aquificia</taxon>
        <taxon>Aquificales</taxon>
        <taxon>Aquificaceae</taxon>
        <taxon>Aquifex</taxon>
    </lineage>
</organism>
<dbReference type="GO" id="GO:1990077">
    <property type="term" value="C:primosome complex"/>
    <property type="evidence" value="ECO:0007669"/>
    <property type="project" value="UniProtKB-KW"/>
</dbReference>
<dbReference type="CDD" id="cd03364">
    <property type="entry name" value="TOPRIM_DnaG_primases"/>
    <property type="match status" value="1"/>
</dbReference>
<dbReference type="EMBL" id="DQVE01000022">
    <property type="protein sequence ID" value="HIP98185.1"/>
    <property type="molecule type" value="Genomic_DNA"/>
</dbReference>
<keyword evidence="11 12" id="KW-0804">Transcription</keyword>
<comment type="subunit">
    <text evidence="12">Monomer. Interacts with DnaB.</text>
</comment>
<evidence type="ECO:0000256" key="10">
    <source>
        <dbReference type="ARBA" id="ARBA00023125"/>
    </source>
</evidence>
<dbReference type="PANTHER" id="PTHR30313:SF2">
    <property type="entry name" value="DNA PRIMASE"/>
    <property type="match status" value="1"/>
</dbReference>
<dbReference type="Gene3D" id="3.90.980.10">
    <property type="entry name" value="DNA primase, catalytic core, N-terminal domain"/>
    <property type="match status" value="1"/>
</dbReference>
<keyword evidence="8 12" id="KW-0862">Zinc</keyword>
<dbReference type="HAMAP" id="MF_00974">
    <property type="entry name" value="DNA_primase_DnaG"/>
    <property type="match status" value="1"/>
</dbReference>
<evidence type="ECO:0000256" key="5">
    <source>
        <dbReference type="ARBA" id="ARBA00022705"/>
    </source>
</evidence>
<dbReference type="SMART" id="SM00493">
    <property type="entry name" value="TOPRIM"/>
    <property type="match status" value="1"/>
</dbReference>
<evidence type="ECO:0000256" key="11">
    <source>
        <dbReference type="ARBA" id="ARBA00023163"/>
    </source>
</evidence>
<evidence type="ECO:0000256" key="7">
    <source>
        <dbReference type="ARBA" id="ARBA00022771"/>
    </source>
</evidence>
<evidence type="ECO:0000256" key="6">
    <source>
        <dbReference type="ARBA" id="ARBA00022723"/>
    </source>
</evidence>
<dbReference type="InterPro" id="IPR034151">
    <property type="entry name" value="TOPRIM_DnaG_bac"/>
</dbReference>
<dbReference type="SUPFAM" id="SSF57783">
    <property type="entry name" value="Zinc beta-ribbon"/>
    <property type="match status" value="1"/>
</dbReference>
<keyword evidence="1 12" id="KW-0240">DNA-directed RNA polymerase</keyword>
<dbReference type="InterPro" id="IPR036977">
    <property type="entry name" value="DNA_primase_Znf_CHC2"/>
</dbReference>
<gene>
    <name evidence="12 14" type="primary">dnaG</name>
    <name evidence="14" type="ORF">EYH37_02305</name>
</gene>
<dbReference type="InterPro" id="IPR002694">
    <property type="entry name" value="Znf_CHC2"/>
</dbReference>
<dbReference type="InterPro" id="IPR030846">
    <property type="entry name" value="DnaG_bac"/>
</dbReference>
<comment type="function">
    <text evidence="12">RNA polymerase that catalyzes the synthesis of short RNA molecules used as primers for DNA polymerase during DNA replication.</text>
</comment>
<keyword evidence="4 12" id="KW-0548">Nucleotidyltransferase</keyword>
<protein>
    <recommendedName>
        <fullName evidence="12">DNA primase</fullName>
        <ecNumber evidence="12">2.7.7.101</ecNumber>
    </recommendedName>
</protein>
<dbReference type="InterPro" id="IPR050219">
    <property type="entry name" value="DnaG_primase"/>
</dbReference>
<dbReference type="NCBIfam" id="TIGR01391">
    <property type="entry name" value="dnaG"/>
    <property type="match status" value="1"/>
</dbReference>
<dbReference type="GO" id="GO:0005737">
    <property type="term" value="C:cytoplasm"/>
    <property type="evidence" value="ECO:0007669"/>
    <property type="project" value="TreeGrafter"/>
</dbReference>
<evidence type="ECO:0000256" key="3">
    <source>
        <dbReference type="ARBA" id="ARBA00022679"/>
    </source>
</evidence>
<evidence type="ECO:0000256" key="12">
    <source>
        <dbReference type="HAMAP-Rule" id="MF_00974"/>
    </source>
</evidence>
<comment type="cofactor">
    <cofactor evidence="12">
        <name>Zn(2+)</name>
        <dbReference type="ChEBI" id="CHEBI:29105"/>
    </cofactor>
    <text evidence="12">Binds 1 zinc ion per monomer.</text>
</comment>
<keyword evidence="5 12" id="KW-0235">DNA replication</keyword>
<dbReference type="EC" id="2.7.7.101" evidence="12"/>
<sequence>MSVFEEIRQRLDIVEVLSEYLHLKRVGNSYSTNCPFHPDDTPSFYVSPSRQIWKCFGCGKGGDVIKFVSEYEGISYLEAAKLLAQRYNLDVDFGDEEKGERFHSALGKIAFFYGEELKNSSIAKEFLLKVRKLPAEVVQDFNLGYAGDGFKSVEFARREGIFDELLELKHFFLTPYGRYRDFFHQRITIPVRNILSKIVGFGGRSLSEEQKPKYKNSLSSEIFQKDKTLFGIERAKNYLRDRGFLIIVEGFFDVIRLHSVGLGNSVAPLGTALTRHHARVISKLTSKVVLLFDGDTAGRRAVLNASKELLKFPVEVWVAFLPSGQDPDSFVLQNGIKALRNLLSSAKPLKNLLIESVKRASPDRREAYLRLFKEIVSEISDPISRELWIKEFRDQTGLNPFGKTKTVAVRKIEPPPELSKWEVDFLLGLLYLSPDLNLEEFKLSSKARELAEKILKGENKDRLPPWLFQIDTLGLEKRFSLAVEMLSVEKPLLEETFKKLFHLEKKIKEGKASSEEFNRFRKLLSALEEGEKRLYKWYKEKVQTL</sequence>
<evidence type="ECO:0000256" key="9">
    <source>
        <dbReference type="ARBA" id="ARBA00022842"/>
    </source>
</evidence>
<dbReference type="GO" id="GO:0003899">
    <property type="term" value="F:DNA-directed RNA polymerase activity"/>
    <property type="evidence" value="ECO:0007669"/>
    <property type="project" value="UniProtKB-UniRule"/>
</dbReference>
<evidence type="ECO:0000259" key="13">
    <source>
        <dbReference type="PROSITE" id="PS50880"/>
    </source>
</evidence>
<dbReference type="SMART" id="SM00400">
    <property type="entry name" value="ZnF_CHCC"/>
    <property type="match status" value="1"/>
</dbReference>
<keyword evidence="7 12" id="KW-0863">Zinc-finger</keyword>
<dbReference type="SUPFAM" id="SSF56731">
    <property type="entry name" value="DNA primase core"/>
    <property type="match status" value="1"/>
</dbReference>
<reference evidence="14" key="1">
    <citation type="journal article" date="2020" name="ISME J.">
        <title>Gammaproteobacteria mediating utilization of methyl-, sulfur- and petroleum organic compounds in deep ocean hydrothermal plumes.</title>
        <authorList>
            <person name="Zhou Z."/>
            <person name="Liu Y."/>
            <person name="Pan J."/>
            <person name="Cron B.R."/>
            <person name="Toner B.M."/>
            <person name="Anantharaman K."/>
            <person name="Breier J.A."/>
            <person name="Dick G.J."/>
            <person name="Li M."/>
        </authorList>
    </citation>
    <scope>NUCLEOTIDE SEQUENCE</scope>
    <source>
        <strain evidence="14">SZUA-1501</strain>
    </source>
</reference>
<dbReference type="Gene3D" id="3.90.580.10">
    <property type="entry name" value="Zinc finger, CHC2-type domain"/>
    <property type="match status" value="1"/>
</dbReference>
<dbReference type="GO" id="GO:0008270">
    <property type="term" value="F:zinc ion binding"/>
    <property type="evidence" value="ECO:0007669"/>
    <property type="project" value="UniProtKB-UniRule"/>
</dbReference>
<evidence type="ECO:0000256" key="2">
    <source>
        <dbReference type="ARBA" id="ARBA00022515"/>
    </source>
</evidence>
<comment type="domain">
    <text evidence="12">Contains an N-terminal zinc-binding domain, a central core domain that contains the primase activity, and a C-terminal DnaB-binding domain.</text>
</comment>
<dbReference type="Gene3D" id="3.40.1360.10">
    <property type="match status" value="1"/>
</dbReference>
<comment type="catalytic activity">
    <reaction evidence="12">
        <text>ssDNA + n NTP = ssDNA/pppN(pN)n-1 hybrid + (n-1) diphosphate.</text>
        <dbReference type="EC" id="2.7.7.101"/>
    </reaction>
</comment>
<proteinExistence type="inferred from homology"/>
<comment type="similarity">
    <text evidence="12">Belongs to the DnaG primase family.</text>
</comment>
<keyword evidence="6 12" id="KW-0479">Metal-binding</keyword>
<dbReference type="Proteomes" id="UP000606463">
    <property type="component" value="Unassembled WGS sequence"/>
</dbReference>
<comment type="caution">
    <text evidence="14">The sequence shown here is derived from an EMBL/GenBank/DDBJ whole genome shotgun (WGS) entry which is preliminary data.</text>
</comment>
<dbReference type="AlphaFoldDB" id="A0A9D1CES6"/>
<dbReference type="InterPro" id="IPR013264">
    <property type="entry name" value="DNAG_N"/>
</dbReference>
<dbReference type="FunFam" id="3.90.580.10:FF:000001">
    <property type="entry name" value="DNA primase"/>
    <property type="match status" value="1"/>
</dbReference>
<keyword evidence="2 12" id="KW-0639">Primosome</keyword>
<name>A0A9D1CES6_AQUAO</name>
<feature type="zinc finger region" description="CHC2-type" evidence="12">
    <location>
        <begin position="34"/>
        <end position="58"/>
    </location>
</feature>